<comment type="caution">
    <text evidence="1">The sequence shown here is derived from an EMBL/GenBank/DDBJ whole genome shotgun (WGS) entry which is preliminary data.</text>
</comment>
<accession>A0A1G1ZSD8</accession>
<name>A0A1G1ZSD8_9BACT</name>
<evidence type="ECO:0000313" key="1">
    <source>
        <dbReference type="EMBL" id="OGY66670.1"/>
    </source>
</evidence>
<organism evidence="1 2">
    <name type="scientific">Candidatus Harrisonbacteria bacterium RIFCSPLOWO2_01_FULL_40_28</name>
    <dbReference type="NCBI Taxonomy" id="1798406"/>
    <lineage>
        <taxon>Bacteria</taxon>
        <taxon>Candidatus Harrisoniibacteriota</taxon>
    </lineage>
</organism>
<gene>
    <name evidence="1" type="ORF">A3A04_01545</name>
</gene>
<sequence>MYIKTVASGVDFLGWVHFLDHRVLHTTTKHRMMRRLSESNNQSTRESYLGLLRHENTQKLRNIMNGHF</sequence>
<dbReference type="Proteomes" id="UP000178517">
    <property type="component" value="Unassembled WGS sequence"/>
</dbReference>
<dbReference type="AlphaFoldDB" id="A0A1G1ZSD8"/>
<dbReference type="STRING" id="1798406.A3A04_01545"/>
<protein>
    <submittedName>
        <fullName evidence="1">Uncharacterized protein</fullName>
    </submittedName>
</protein>
<proteinExistence type="predicted"/>
<reference evidence="1 2" key="1">
    <citation type="journal article" date="2016" name="Nat. Commun.">
        <title>Thousands of microbial genomes shed light on interconnected biogeochemical processes in an aquifer system.</title>
        <authorList>
            <person name="Anantharaman K."/>
            <person name="Brown C.T."/>
            <person name="Hug L.A."/>
            <person name="Sharon I."/>
            <person name="Castelle C.J."/>
            <person name="Probst A.J."/>
            <person name="Thomas B.C."/>
            <person name="Singh A."/>
            <person name="Wilkins M.J."/>
            <person name="Karaoz U."/>
            <person name="Brodie E.L."/>
            <person name="Williams K.H."/>
            <person name="Hubbard S.S."/>
            <person name="Banfield J.F."/>
        </authorList>
    </citation>
    <scope>NUCLEOTIDE SEQUENCE [LARGE SCALE GENOMIC DNA]</scope>
</reference>
<evidence type="ECO:0000313" key="2">
    <source>
        <dbReference type="Proteomes" id="UP000178517"/>
    </source>
</evidence>
<dbReference type="EMBL" id="MHJI01000001">
    <property type="protein sequence ID" value="OGY66670.1"/>
    <property type="molecule type" value="Genomic_DNA"/>
</dbReference>